<feature type="compositionally biased region" description="Basic residues" evidence="1">
    <location>
        <begin position="37"/>
        <end position="49"/>
    </location>
</feature>
<evidence type="ECO:0000313" key="3">
    <source>
        <dbReference type="Proteomes" id="UP000299102"/>
    </source>
</evidence>
<feature type="region of interest" description="Disordered" evidence="1">
    <location>
        <begin position="195"/>
        <end position="267"/>
    </location>
</feature>
<feature type="compositionally biased region" description="Basic residues" evidence="1">
    <location>
        <begin position="200"/>
        <end position="210"/>
    </location>
</feature>
<feature type="compositionally biased region" description="Basic residues" evidence="1">
    <location>
        <begin position="231"/>
        <end position="243"/>
    </location>
</feature>
<name>A0A4C1Z3E0_EUMVA</name>
<feature type="compositionally biased region" description="Basic and acidic residues" evidence="1">
    <location>
        <begin position="244"/>
        <end position="267"/>
    </location>
</feature>
<evidence type="ECO:0000256" key="1">
    <source>
        <dbReference type="SAM" id="MobiDB-lite"/>
    </source>
</evidence>
<dbReference type="EMBL" id="BGZK01001546">
    <property type="protein sequence ID" value="GBP82070.1"/>
    <property type="molecule type" value="Genomic_DNA"/>
</dbReference>
<accession>A0A4C1Z3E0</accession>
<comment type="caution">
    <text evidence="2">The sequence shown here is derived from an EMBL/GenBank/DDBJ whole genome shotgun (WGS) entry which is preliminary data.</text>
</comment>
<protein>
    <submittedName>
        <fullName evidence="2">Uncharacterized protein</fullName>
    </submittedName>
</protein>
<sequence>MQWGGASDTLLANRHLVKLGLIKSERKRCPLLTTPPHCKKSADHRKKRAHREERQSGVRAYAAIAEIALCQRVVRVDPLGRAEKNRAALTTHTVGYTLDRVTQAFHCDVISALTTHTADSYNVINRLENITVSALSYARLRPRTAPRAPRTPATGVDVRFISTAWNTREALPPRDAIRAATSSPPLCKERACSARNMTMSRRKARPRQRRVRDEPAPLVRPGNQSISQYRRLNKSRAGRHREARRREGRGARAAAVRRDSCSERPQK</sequence>
<keyword evidence="3" id="KW-1185">Reference proteome</keyword>
<dbReference type="Proteomes" id="UP000299102">
    <property type="component" value="Unassembled WGS sequence"/>
</dbReference>
<organism evidence="2 3">
    <name type="scientific">Eumeta variegata</name>
    <name type="common">Bagworm moth</name>
    <name type="synonym">Eumeta japonica</name>
    <dbReference type="NCBI Taxonomy" id="151549"/>
    <lineage>
        <taxon>Eukaryota</taxon>
        <taxon>Metazoa</taxon>
        <taxon>Ecdysozoa</taxon>
        <taxon>Arthropoda</taxon>
        <taxon>Hexapoda</taxon>
        <taxon>Insecta</taxon>
        <taxon>Pterygota</taxon>
        <taxon>Neoptera</taxon>
        <taxon>Endopterygota</taxon>
        <taxon>Lepidoptera</taxon>
        <taxon>Glossata</taxon>
        <taxon>Ditrysia</taxon>
        <taxon>Tineoidea</taxon>
        <taxon>Psychidae</taxon>
        <taxon>Oiketicinae</taxon>
        <taxon>Eumeta</taxon>
    </lineage>
</organism>
<feature type="region of interest" description="Disordered" evidence="1">
    <location>
        <begin position="33"/>
        <end position="54"/>
    </location>
</feature>
<dbReference type="AlphaFoldDB" id="A0A4C1Z3E0"/>
<reference evidence="2 3" key="1">
    <citation type="journal article" date="2019" name="Commun. Biol.">
        <title>The bagworm genome reveals a unique fibroin gene that provides high tensile strength.</title>
        <authorList>
            <person name="Kono N."/>
            <person name="Nakamura H."/>
            <person name="Ohtoshi R."/>
            <person name="Tomita M."/>
            <person name="Numata K."/>
            <person name="Arakawa K."/>
        </authorList>
    </citation>
    <scope>NUCLEOTIDE SEQUENCE [LARGE SCALE GENOMIC DNA]</scope>
</reference>
<gene>
    <name evidence="2" type="ORF">EVAR_103789_1</name>
</gene>
<evidence type="ECO:0000313" key="2">
    <source>
        <dbReference type="EMBL" id="GBP82070.1"/>
    </source>
</evidence>
<proteinExistence type="predicted"/>